<dbReference type="InParanoid" id="E2AB54"/>
<sequence length="509" mass="57660">MSVSMYIVHRKKIEQVVHVVEEKMGIDAQYMLSGIYMRTIDDLWDHSNLGGRRGVADTAGRHTVVEIKRKSPQIADKFTRQTGNQIKLTSIPRLPRFMSKTSNVVMNFKWNWTDYGVNYSNFIPLISLPPTISSYKPSIFSSILTALKSQFLQRFCNVYIWFGNHATFFYSQIDFNICGAANIYSAFRRTKILLIWFAYAVNAKAADFTEIRTATVSSRFCRNFAKQKTAKANCYSMELALCKVTSILIRVQLLFRSKRSSQKKLMISFSALSSKSDFFSTTISTANIPKSREREGEFAAGGRTATAVHSGIIELGCPPSGANFGAKTRILNHEKNLVRYRGKTTETSQGETPDFRRDVITIARPSHLSEISNSQLILANPDTAVWLTWSKEKYEAVFHSFNDNILGKSFQKKLCQHVPIDVVYTWHSCASLSLRFYFEFNSCIIFLSICDKMQVQKYSAKGVTIDMPPLVTSRLFYGAIVTSECISLSKIGVMNSEKYLIPPKTAFLD</sequence>
<dbReference type="Proteomes" id="UP000000311">
    <property type="component" value="Unassembled WGS sequence"/>
</dbReference>
<dbReference type="GO" id="GO:0016740">
    <property type="term" value="F:transferase activity"/>
    <property type="evidence" value="ECO:0007669"/>
    <property type="project" value="UniProtKB-KW"/>
</dbReference>
<evidence type="ECO:0000313" key="2">
    <source>
        <dbReference type="Proteomes" id="UP000000311"/>
    </source>
</evidence>
<accession>E2AB54</accession>
<dbReference type="EMBL" id="GL438234">
    <property type="protein sequence ID" value="EFN69330.1"/>
    <property type="molecule type" value="Genomic_DNA"/>
</dbReference>
<protein>
    <submittedName>
        <fullName evidence="1">N-acetylglucosamine-1-phosphotransferase subunits alpha/beta</fullName>
    </submittedName>
</protein>
<gene>
    <name evidence="1" type="ORF">EAG_01070</name>
</gene>
<name>E2AB54_CAMFO</name>
<proteinExistence type="predicted"/>
<keyword evidence="2" id="KW-1185">Reference proteome</keyword>
<keyword evidence="1" id="KW-0808">Transferase</keyword>
<evidence type="ECO:0000313" key="1">
    <source>
        <dbReference type="EMBL" id="EFN69330.1"/>
    </source>
</evidence>
<dbReference type="OrthoDB" id="263283at2759"/>
<reference evidence="1 2" key="1">
    <citation type="journal article" date="2010" name="Science">
        <title>Genomic comparison of the ants Camponotus floridanus and Harpegnathos saltator.</title>
        <authorList>
            <person name="Bonasio R."/>
            <person name="Zhang G."/>
            <person name="Ye C."/>
            <person name="Mutti N.S."/>
            <person name="Fang X."/>
            <person name="Qin N."/>
            <person name="Donahue G."/>
            <person name="Yang P."/>
            <person name="Li Q."/>
            <person name="Li C."/>
            <person name="Zhang P."/>
            <person name="Huang Z."/>
            <person name="Berger S.L."/>
            <person name="Reinberg D."/>
            <person name="Wang J."/>
            <person name="Liebig J."/>
        </authorList>
    </citation>
    <scope>NUCLEOTIDE SEQUENCE [LARGE SCALE GENOMIC DNA]</scope>
    <source>
        <strain evidence="2">C129</strain>
    </source>
</reference>
<organism evidence="2">
    <name type="scientific">Camponotus floridanus</name>
    <name type="common">Florida carpenter ant</name>
    <dbReference type="NCBI Taxonomy" id="104421"/>
    <lineage>
        <taxon>Eukaryota</taxon>
        <taxon>Metazoa</taxon>
        <taxon>Ecdysozoa</taxon>
        <taxon>Arthropoda</taxon>
        <taxon>Hexapoda</taxon>
        <taxon>Insecta</taxon>
        <taxon>Pterygota</taxon>
        <taxon>Neoptera</taxon>
        <taxon>Endopterygota</taxon>
        <taxon>Hymenoptera</taxon>
        <taxon>Apocrita</taxon>
        <taxon>Aculeata</taxon>
        <taxon>Formicoidea</taxon>
        <taxon>Formicidae</taxon>
        <taxon>Formicinae</taxon>
        <taxon>Camponotus</taxon>
    </lineage>
</organism>
<dbReference type="AlphaFoldDB" id="E2AB54"/>